<feature type="transmembrane region" description="Helical" evidence="1">
    <location>
        <begin position="6"/>
        <end position="29"/>
    </location>
</feature>
<dbReference type="EMBL" id="MU155182">
    <property type="protein sequence ID" value="KAF9481188.1"/>
    <property type="molecule type" value="Genomic_DNA"/>
</dbReference>
<keyword evidence="1" id="KW-1133">Transmembrane helix</keyword>
<dbReference type="Proteomes" id="UP000807469">
    <property type="component" value="Unassembled WGS sequence"/>
</dbReference>
<gene>
    <name evidence="2" type="ORF">BDN70DRAFT_559850</name>
</gene>
<reference evidence="2" key="1">
    <citation type="submission" date="2020-11" db="EMBL/GenBank/DDBJ databases">
        <authorList>
            <consortium name="DOE Joint Genome Institute"/>
            <person name="Ahrendt S."/>
            <person name="Riley R."/>
            <person name="Andreopoulos W."/>
            <person name="Labutti K."/>
            <person name="Pangilinan J."/>
            <person name="Ruiz-Duenas F.J."/>
            <person name="Barrasa J.M."/>
            <person name="Sanchez-Garcia M."/>
            <person name="Camarero S."/>
            <person name="Miyauchi S."/>
            <person name="Serrano A."/>
            <person name="Linde D."/>
            <person name="Babiker R."/>
            <person name="Drula E."/>
            <person name="Ayuso-Fernandez I."/>
            <person name="Pacheco R."/>
            <person name="Padilla G."/>
            <person name="Ferreira P."/>
            <person name="Barriuso J."/>
            <person name="Kellner H."/>
            <person name="Castanera R."/>
            <person name="Alfaro M."/>
            <person name="Ramirez L."/>
            <person name="Pisabarro A.G."/>
            <person name="Kuo A."/>
            <person name="Tritt A."/>
            <person name="Lipzen A."/>
            <person name="He G."/>
            <person name="Yan M."/>
            <person name="Ng V."/>
            <person name="Cullen D."/>
            <person name="Martin F."/>
            <person name="Rosso M.-N."/>
            <person name="Henrissat B."/>
            <person name="Hibbett D."/>
            <person name="Martinez A.T."/>
            <person name="Grigoriev I.V."/>
        </authorList>
    </citation>
    <scope>NUCLEOTIDE SEQUENCE</scope>
    <source>
        <strain evidence="2">CIRM-BRFM 674</strain>
    </source>
</reference>
<keyword evidence="1" id="KW-0812">Transmembrane</keyword>
<dbReference type="AlphaFoldDB" id="A0A9P5Z4C2"/>
<protein>
    <submittedName>
        <fullName evidence="2">Uncharacterized protein</fullName>
    </submittedName>
</protein>
<keyword evidence="3" id="KW-1185">Reference proteome</keyword>
<comment type="caution">
    <text evidence="2">The sequence shown here is derived from an EMBL/GenBank/DDBJ whole genome shotgun (WGS) entry which is preliminary data.</text>
</comment>
<keyword evidence="1" id="KW-0472">Membrane</keyword>
<evidence type="ECO:0000313" key="2">
    <source>
        <dbReference type="EMBL" id="KAF9481188.1"/>
    </source>
</evidence>
<organism evidence="2 3">
    <name type="scientific">Pholiota conissans</name>
    <dbReference type="NCBI Taxonomy" id="109636"/>
    <lineage>
        <taxon>Eukaryota</taxon>
        <taxon>Fungi</taxon>
        <taxon>Dikarya</taxon>
        <taxon>Basidiomycota</taxon>
        <taxon>Agaricomycotina</taxon>
        <taxon>Agaricomycetes</taxon>
        <taxon>Agaricomycetidae</taxon>
        <taxon>Agaricales</taxon>
        <taxon>Agaricineae</taxon>
        <taxon>Strophariaceae</taxon>
        <taxon>Pholiota</taxon>
    </lineage>
</organism>
<accession>A0A9P5Z4C2</accession>
<evidence type="ECO:0000313" key="3">
    <source>
        <dbReference type="Proteomes" id="UP000807469"/>
    </source>
</evidence>
<evidence type="ECO:0000256" key="1">
    <source>
        <dbReference type="SAM" id="Phobius"/>
    </source>
</evidence>
<name>A0A9P5Z4C2_9AGAR</name>
<sequence length="215" mass="24572">MSLTPFLISMFFFLFCSLNNVLVSCFAILRSATFFDFPRPILVLLLLFMVTFARRSWCLMVLKVLVLSMLRLFLPASSASVKLSSSPEIRWLAAVHWMIVYSLSPFDLSCEFLDLGFAIVIQSYWPVDAFPSSDLCSLSWFITPFLTAYLPTSCLILFASVFSSTHFVKRQPGTKGTWYVHENPWTMVSAHPSCSHFSIYLFYLFYPVCTFTQSG</sequence>
<proteinExistence type="predicted"/>
<feature type="transmembrane region" description="Helical" evidence="1">
    <location>
        <begin position="41"/>
        <end position="74"/>
    </location>
</feature>
<feature type="transmembrane region" description="Helical" evidence="1">
    <location>
        <begin position="138"/>
        <end position="162"/>
    </location>
</feature>